<sequence length="366" mass="40970">MSKNQTTKRKLGSVTHFFDLFPTPKFLEMSAPGLAVEDGVVRFVEFSHQGKNLILKRYDSMKIPQGAIIAGEIVNPEILISTLNTFREKNNLNYVRCSLPEEKSYLFFGRIPKVGKSEIRTAVEFIIEENVPLSVSESVFDYTVIGGGADKNGEYVDVSVSVVSQEVVMQYLEIFKKANLTPLHFEIESQAVGRAVIKTGNKTPHLIINFFDGKIGLYIESGGIIYFSSTIPIAPVETTPSDNLAEDKNKKEEKKETKASMPEIIKRPLPSKEIKSETERIISYWNSMFEKRGDAKIEIKKMIVCGLDARNPDIEKNLAFLGMEMCLANVWENAFSFNDHIPEISRNESLEYAVTVGLALPSAVIA</sequence>
<proteinExistence type="predicted"/>
<dbReference type="AlphaFoldDB" id="A0A2H0K6W1"/>
<comment type="caution">
    <text evidence="2">The sequence shown here is derived from an EMBL/GenBank/DDBJ whole genome shotgun (WGS) entry which is preliminary data.</text>
</comment>
<protein>
    <recommendedName>
        <fullName evidence="4">SHS2 domain-containing protein</fullName>
    </recommendedName>
</protein>
<dbReference type="InterPro" id="IPR043129">
    <property type="entry name" value="ATPase_NBD"/>
</dbReference>
<dbReference type="Pfam" id="PF11104">
    <property type="entry name" value="PilM_2"/>
    <property type="match status" value="1"/>
</dbReference>
<gene>
    <name evidence="2" type="ORF">COV95_01145</name>
</gene>
<evidence type="ECO:0000256" key="1">
    <source>
        <dbReference type="SAM" id="MobiDB-lite"/>
    </source>
</evidence>
<evidence type="ECO:0000313" key="3">
    <source>
        <dbReference type="Proteomes" id="UP000229834"/>
    </source>
</evidence>
<dbReference type="SUPFAM" id="SSF53067">
    <property type="entry name" value="Actin-like ATPase domain"/>
    <property type="match status" value="1"/>
</dbReference>
<feature type="compositionally biased region" description="Basic and acidic residues" evidence="1">
    <location>
        <begin position="245"/>
        <end position="260"/>
    </location>
</feature>
<dbReference type="InterPro" id="IPR005883">
    <property type="entry name" value="PilM"/>
</dbReference>
<feature type="region of interest" description="Disordered" evidence="1">
    <location>
        <begin position="238"/>
        <end position="260"/>
    </location>
</feature>
<evidence type="ECO:0000313" key="2">
    <source>
        <dbReference type="EMBL" id="PIQ66987.1"/>
    </source>
</evidence>
<dbReference type="Gene3D" id="3.30.1490.300">
    <property type="match status" value="1"/>
</dbReference>
<dbReference type="Gene3D" id="3.30.420.40">
    <property type="match status" value="2"/>
</dbReference>
<organism evidence="2 3">
    <name type="scientific">Candidatus Zambryskibacteria bacterium CG11_big_fil_rev_8_21_14_0_20_40_24</name>
    <dbReference type="NCBI Taxonomy" id="1975116"/>
    <lineage>
        <taxon>Bacteria</taxon>
        <taxon>Candidatus Zambryskiibacteriota</taxon>
    </lineage>
</organism>
<accession>A0A2H0K6W1</accession>
<dbReference type="PANTHER" id="PTHR32432:SF3">
    <property type="entry name" value="ETHANOLAMINE UTILIZATION PROTEIN EUTJ"/>
    <property type="match status" value="1"/>
</dbReference>
<dbReference type="EMBL" id="PCVC01000037">
    <property type="protein sequence ID" value="PIQ66987.1"/>
    <property type="molecule type" value="Genomic_DNA"/>
</dbReference>
<dbReference type="InterPro" id="IPR050696">
    <property type="entry name" value="FtsA/MreB"/>
</dbReference>
<dbReference type="PANTHER" id="PTHR32432">
    <property type="entry name" value="CELL DIVISION PROTEIN FTSA-RELATED"/>
    <property type="match status" value="1"/>
</dbReference>
<name>A0A2H0K6W1_9BACT</name>
<reference evidence="2 3" key="1">
    <citation type="submission" date="2017-09" db="EMBL/GenBank/DDBJ databases">
        <title>Depth-based differentiation of microbial function through sediment-hosted aquifers and enrichment of novel symbionts in the deep terrestrial subsurface.</title>
        <authorList>
            <person name="Probst A.J."/>
            <person name="Ladd B."/>
            <person name="Jarett J.K."/>
            <person name="Geller-Mcgrath D.E."/>
            <person name="Sieber C.M."/>
            <person name="Emerson J.B."/>
            <person name="Anantharaman K."/>
            <person name="Thomas B.C."/>
            <person name="Malmstrom R."/>
            <person name="Stieglmeier M."/>
            <person name="Klingl A."/>
            <person name="Woyke T."/>
            <person name="Ryan C.M."/>
            <person name="Banfield J.F."/>
        </authorList>
    </citation>
    <scope>NUCLEOTIDE SEQUENCE [LARGE SCALE GENOMIC DNA]</scope>
    <source>
        <strain evidence="2">CG11_big_fil_rev_8_21_14_0_20_40_24</strain>
    </source>
</reference>
<dbReference type="Proteomes" id="UP000229834">
    <property type="component" value="Unassembled WGS sequence"/>
</dbReference>
<evidence type="ECO:0008006" key="4">
    <source>
        <dbReference type="Google" id="ProtNLM"/>
    </source>
</evidence>